<keyword evidence="2" id="KW-1185">Reference proteome</keyword>
<evidence type="ECO:0000313" key="1">
    <source>
        <dbReference type="EMBL" id="MVZ60475.1"/>
    </source>
</evidence>
<dbReference type="Proteomes" id="UP000435036">
    <property type="component" value="Unassembled WGS sequence"/>
</dbReference>
<dbReference type="InterPro" id="IPR032710">
    <property type="entry name" value="NTF2-like_dom_sf"/>
</dbReference>
<accession>A0A6N8KSS5</accession>
<reference evidence="1 2" key="1">
    <citation type="submission" date="2019-12" db="EMBL/GenBank/DDBJ databases">
        <authorList>
            <person name="Dong K."/>
        </authorList>
    </citation>
    <scope>NUCLEOTIDE SEQUENCE [LARGE SCALE GENOMIC DNA]</scope>
    <source>
        <strain evidence="1 2">JCM 31225</strain>
    </source>
</reference>
<dbReference type="RefSeq" id="WP_160367129.1">
    <property type="nucleotide sequence ID" value="NZ_WSQA01000001.1"/>
</dbReference>
<name>A0A6N8KSS5_9SPHI</name>
<gene>
    <name evidence="1" type="ORF">GQF63_00425</name>
</gene>
<dbReference type="InterPro" id="IPR039437">
    <property type="entry name" value="FrzH/put_lumazine-bd"/>
</dbReference>
<proteinExistence type="predicted"/>
<evidence type="ECO:0000313" key="2">
    <source>
        <dbReference type="Proteomes" id="UP000435036"/>
    </source>
</evidence>
<dbReference type="Gene3D" id="3.10.450.50">
    <property type="match status" value="1"/>
</dbReference>
<dbReference type="Pfam" id="PF12893">
    <property type="entry name" value="Lumazine_bd_2"/>
    <property type="match status" value="1"/>
</dbReference>
<evidence type="ECO:0008006" key="3">
    <source>
        <dbReference type="Google" id="ProtNLM"/>
    </source>
</evidence>
<comment type="caution">
    <text evidence="1">The sequence shown here is derived from an EMBL/GenBank/DDBJ whole genome shotgun (WGS) entry which is preliminary data.</text>
</comment>
<dbReference type="SUPFAM" id="SSF54427">
    <property type="entry name" value="NTF2-like"/>
    <property type="match status" value="1"/>
</dbReference>
<protein>
    <recommendedName>
        <fullName evidence="3">Nuclear transport factor 2 family protein</fullName>
    </recommendedName>
</protein>
<dbReference type="AlphaFoldDB" id="A0A6N8KSS5"/>
<dbReference type="EMBL" id="WSQA01000001">
    <property type="protein sequence ID" value="MVZ60475.1"/>
    <property type="molecule type" value="Genomic_DNA"/>
</dbReference>
<organism evidence="1 2">
    <name type="scientific">Sphingobacterium humi</name>
    <dbReference type="NCBI Taxonomy" id="1796905"/>
    <lineage>
        <taxon>Bacteria</taxon>
        <taxon>Pseudomonadati</taxon>
        <taxon>Bacteroidota</taxon>
        <taxon>Sphingobacteriia</taxon>
        <taxon>Sphingobacteriales</taxon>
        <taxon>Sphingobacteriaceae</taxon>
        <taxon>Sphingobacterium</taxon>
    </lineage>
</organism>
<dbReference type="OrthoDB" id="764454at2"/>
<sequence>MKTLITVIVTAVLTFVTYTLSANSLANPLKFAKVETIIDHYIDATVNGETTLLKFLFTDDFTQSTPNNGEVDKVSKAQVVKHLKSLKGIQTNCETSYEFVEKNSDCSIVKVTKRFANFQRVDYVTMCNTDAGWKINKVLVAYPER</sequence>